<dbReference type="PANTHER" id="PTHR35392:SF1">
    <property type="entry name" value="ZN(II)2CYS6 TRANSCRIPTION FACTOR (EUROFUNG)"/>
    <property type="match status" value="1"/>
</dbReference>
<feature type="compositionally biased region" description="Basic and acidic residues" evidence="1">
    <location>
        <begin position="67"/>
        <end position="78"/>
    </location>
</feature>
<dbReference type="Proteomes" id="UP000799424">
    <property type="component" value="Unassembled WGS sequence"/>
</dbReference>
<feature type="compositionally biased region" description="Polar residues" evidence="1">
    <location>
        <begin position="38"/>
        <end position="55"/>
    </location>
</feature>
<feature type="compositionally biased region" description="Polar residues" evidence="1">
    <location>
        <begin position="191"/>
        <end position="214"/>
    </location>
</feature>
<feature type="compositionally biased region" description="Polar residues" evidence="1">
    <location>
        <begin position="350"/>
        <end position="367"/>
    </location>
</feature>
<evidence type="ECO:0000256" key="1">
    <source>
        <dbReference type="SAM" id="MobiDB-lite"/>
    </source>
</evidence>
<gene>
    <name evidence="2" type="ORF">CC86DRAFT_85557</name>
</gene>
<dbReference type="PANTHER" id="PTHR35392">
    <property type="entry name" value="ZN(II)2CYS6 TRANSCRIPTION FACTOR (EUROFUNG)-RELATED-RELATED"/>
    <property type="match status" value="1"/>
</dbReference>
<dbReference type="OrthoDB" id="4226666at2759"/>
<feature type="region of interest" description="Disordered" evidence="1">
    <location>
        <begin position="26"/>
        <end position="96"/>
    </location>
</feature>
<feature type="region of interest" description="Disordered" evidence="1">
    <location>
        <begin position="320"/>
        <end position="370"/>
    </location>
</feature>
<proteinExistence type="predicted"/>
<organism evidence="2 3">
    <name type="scientific">Ophiobolus disseminans</name>
    <dbReference type="NCBI Taxonomy" id="1469910"/>
    <lineage>
        <taxon>Eukaryota</taxon>
        <taxon>Fungi</taxon>
        <taxon>Dikarya</taxon>
        <taxon>Ascomycota</taxon>
        <taxon>Pezizomycotina</taxon>
        <taxon>Dothideomycetes</taxon>
        <taxon>Pleosporomycetidae</taxon>
        <taxon>Pleosporales</taxon>
        <taxon>Pleosporineae</taxon>
        <taxon>Phaeosphaeriaceae</taxon>
        <taxon>Ophiobolus</taxon>
    </lineage>
</organism>
<feature type="region of interest" description="Disordered" evidence="1">
    <location>
        <begin position="169"/>
        <end position="214"/>
    </location>
</feature>
<evidence type="ECO:0000313" key="3">
    <source>
        <dbReference type="Proteomes" id="UP000799424"/>
    </source>
</evidence>
<dbReference type="AlphaFoldDB" id="A0A6A7AG07"/>
<accession>A0A6A7AG07</accession>
<evidence type="ECO:0008006" key="4">
    <source>
        <dbReference type="Google" id="ProtNLM"/>
    </source>
</evidence>
<sequence>MSTFYPPYQHAQQQQHLFPDPYAFAFGQHDTGREKTPTDSLINHTGHSPIPLTTTPPIYRNPSRPPEPPRDQPPDHMLWDNGSLSDSPTSVRTPDGESFEVEMLDSESMRTFYHQNPVNMSTQVSHNAIPAVDTSMFLTPQGTIAEHAVQAALNATLASQAQQYQQPYNGQYSQPHHAHMTQPHHQAFHPNYTTQSSQHDPWNGQGPSRSSMTPRTGGVIFDAVTDPINYGDYLNDWRMNFTDPQYLISPSEQEPPRQEHFFNMAQQLPHRPQINIPSTHAHMHHVSPVEMQITRPSPPPDQQNFVNYDASSSLFTDNYITEHRHPPSSPGNSSIGQYPRSPYQHAISPSAGSPSSDGTFSYQQSDSGMFRDPFPMQQFDQTLPMPSATIQMNYAPVRNVPEVTFEAAPELETAAAAAARNLGKNGGRALGTHLEPEVAKAAHDMRKIAACWHCVLQRDKCGPGDICERCLKRSQRPNADCGLGCIRIKLVELAHYFLPGLVTQMHEDSHLKHFVSQYIHQWGNVEFTVYMTCGGHNMPRIPVKVYEFVPRGNELLVQIQYVTDPHTNKRIAIKKQSPALGMVHINHNEEKTYDKYITEIVDNHLDAFGELCWMEDNNDFQQKLFKLMTRVKPKNDDERKLLREVFRLIVVTFIMSHTLTIAEEGKHTTLQRMHSYAGLHAYADNFTSPRMTNRQLKYFFSRLQRTIQTTVLNKLQQIFKSSKGCDKWLAAFVAVLGMCMALEDQQKTIHLVMSTKATTEGADQRDAQGQADIACREIDTRMLFVQQIFRWKYNRKHNPLVNADHDWEKEAGFGDRSSVEFVRQVAQLVKENTDYLRQQQRVSISCANQTQYSSRLVGEFLLSFWLPNAS</sequence>
<dbReference type="EMBL" id="MU006217">
    <property type="protein sequence ID" value="KAF2832063.1"/>
    <property type="molecule type" value="Genomic_DNA"/>
</dbReference>
<protein>
    <recommendedName>
        <fullName evidence="4">Zn(2)-C6 fungal-type domain-containing protein</fullName>
    </recommendedName>
</protein>
<evidence type="ECO:0000313" key="2">
    <source>
        <dbReference type="EMBL" id="KAF2832063.1"/>
    </source>
</evidence>
<dbReference type="InterPro" id="IPR052973">
    <property type="entry name" value="Fungal_sec-metab_reg_TF"/>
</dbReference>
<feature type="compositionally biased region" description="Polar residues" evidence="1">
    <location>
        <begin position="82"/>
        <end position="92"/>
    </location>
</feature>
<reference evidence="2" key="1">
    <citation type="journal article" date="2020" name="Stud. Mycol.">
        <title>101 Dothideomycetes genomes: a test case for predicting lifestyles and emergence of pathogens.</title>
        <authorList>
            <person name="Haridas S."/>
            <person name="Albert R."/>
            <person name="Binder M."/>
            <person name="Bloem J."/>
            <person name="Labutti K."/>
            <person name="Salamov A."/>
            <person name="Andreopoulos B."/>
            <person name="Baker S."/>
            <person name="Barry K."/>
            <person name="Bills G."/>
            <person name="Bluhm B."/>
            <person name="Cannon C."/>
            <person name="Castanera R."/>
            <person name="Culley D."/>
            <person name="Daum C."/>
            <person name="Ezra D."/>
            <person name="Gonzalez J."/>
            <person name="Henrissat B."/>
            <person name="Kuo A."/>
            <person name="Liang C."/>
            <person name="Lipzen A."/>
            <person name="Lutzoni F."/>
            <person name="Magnuson J."/>
            <person name="Mondo S."/>
            <person name="Nolan M."/>
            <person name="Ohm R."/>
            <person name="Pangilinan J."/>
            <person name="Park H.-J."/>
            <person name="Ramirez L."/>
            <person name="Alfaro M."/>
            <person name="Sun H."/>
            <person name="Tritt A."/>
            <person name="Yoshinaga Y."/>
            <person name="Zwiers L.-H."/>
            <person name="Turgeon B."/>
            <person name="Goodwin S."/>
            <person name="Spatafora J."/>
            <person name="Crous P."/>
            <person name="Grigoriev I."/>
        </authorList>
    </citation>
    <scope>NUCLEOTIDE SEQUENCE</scope>
    <source>
        <strain evidence="2">CBS 113818</strain>
    </source>
</reference>
<keyword evidence="3" id="KW-1185">Reference proteome</keyword>
<name>A0A6A7AG07_9PLEO</name>